<evidence type="ECO:0000256" key="16">
    <source>
        <dbReference type="PROSITE-ProRule" id="PRU00391"/>
    </source>
</evidence>
<dbReference type="NCBIfam" id="NF002211">
    <property type="entry name" value="PRK01103.1"/>
    <property type="match status" value="1"/>
</dbReference>
<dbReference type="InterPro" id="IPR012319">
    <property type="entry name" value="FPG_cat"/>
</dbReference>
<evidence type="ECO:0000313" key="19">
    <source>
        <dbReference type="EMBL" id="QBF34498.1"/>
    </source>
</evidence>
<keyword evidence="13" id="KW-0511">Multifunctional enzyme</keyword>
<dbReference type="PROSITE" id="PS51068">
    <property type="entry name" value="FPG_CAT"/>
    <property type="match status" value="1"/>
</dbReference>
<dbReference type="SUPFAM" id="SSF57716">
    <property type="entry name" value="Glucocorticoid receptor-like (DNA-binding domain)"/>
    <property type="match status" value="1"/>
</dbReference>
<dbReference type="SUPFAM" id="SSF81624">
    <property type="entry name" value="N-terminal domain of MutM-like DNA repair proteins"/>
    <property type="match status" value="1"/>
</dbReference>
<evidence type="ECO:0000259" key="17">
    <source>
        <dbReference type="PROSITE" id="PS51066"/>
    </source>
</evidence>
<dbReference type="GO" id="GO:0003690">
    <property type="term" value="F:double-stranded DNA binding"/>
    <property type="evidence" value="ECO:0007669"/>
    <property type="project" value="UniProtKB-ARBA"/>
</dbReference>
<dbReference type="GO" id="GO:0034039">
    <property type="term" value="F:8-oxo-7,8-dihydroguanine DNA N-glycosylase activity"/>
    <property type="evidence" value="ECO:0007669"/>
    <property type="project" value="TreeGrafter"/>
</dbReference>
<dbReference type="SUPFAM" id="SSF46946">
    <property type="entry name" value="S13-like H2TH domain"/>
    <property type="match status" value="1"/>
</dbReference>
<dbReference type="PANTHER" id="PTHR22993:SF9">
    <property type="entry name" value="FORMAMIDOPYRIMIDINE-DNA GLYCOSYLASE"/>
    <property type="match status" value="1"/>
</dbReference>
<evidence type="ECO:0000256" key="3">
    <source>
        <dbReference type="ARBA" id="ARBA00009409"/>
    </source>
</evidence>
<evidence type="ECO:0000259" key="18">
    <source>
        <dbReference type="PROSITE" id="PS51068"/>
    </source>
</evidence>
<reference evidence="19 20" key="1">
    <citation type="submission" date="2019-01" db="EMBL/GenBank/DDBJ databases">
        <title>Complete sequence and annotation of the Mycoplasma phocirhinis strain 852T genome.</title>
        <authorList>
            <person name="Frasca S.Jr."/>
            <person name="Kutish G.F."/>
            <person name="Castellanos Gell J."/>
            <person name="Michaels D.L."/>
            <person name="Brown D.R."/>
        </authorList>
    </citation>
    <scope>NUCLEOTIDE SEQUENCE [LARGE SCALE GENOMIC DNA]</scope>
    <source>
        <strain evidence="19 20">852</strain>
    </source>
</reference>
<comment type="subunit">
    <text evidence="4">Monomer.</text>
</comment>
<dbReference type="InterPro" id="IPR015886">
    <property type="entry name" value="H2TH_FPG"/>
</dbReference>
<keyword evidence="7 16" id="KW-0863">Zinc-finger</keyword>
<proteinExistence type="inferred from homology"/>
<dbReference type="OrthoDB" id="9800855at2"/>
<dbReference type="NCBIfam" id="TIGR00577">
    <property type="entry name" value="fpg"/>
    <property type="match status" value="1"/>
</dbReference>
<dbReference type="Gene3D" id="1.10.8.50">
    <property type="match status" value="1"/>
</dbReference>
<dbReference type="SMART" id="SM01232">
    <property type="entry name" value="H2TH"/>
    <property type="match status" value="1"/>
</dbReference>
<dbReference type="CDD" id="cd08966">
    <property type="entry name" value="EcFpg-like_N"/>
    <property type="match status" value="1"/>
</dbReference>
<dbReference type="EMBL" id="CP034841">
    <property type="protein sequence ID" value="QBF34498.1"/>
    <property type="molecule type" value="Genomic_DNA"/>
</dbReference>
<evidence type="ECO:0000256" key="10">
    <source>
        <dbReference type="ARBA" id="ARBA00023125"/>
    </source>
</evidence>
<evidence type="ECO:0000256" key="14">
    <source>
        <dbReference type="ARBA" id="ARBA00023295"/>
    </source>
</evidence>
<evidence type="ECO:0000313" key="20">
    <source>
        <dbReference type="Proteomes" id="UP000289326"/>
    </source>
</evidence>
<dbReference type="Pfam" id="PF01149">
    <property type="entry name" value="Fapy_DNA_glyco"/>
    <property type="match status" value="1"/>
</dbReference>
<dbReference type="FunFam" id="1.10.8.50:FF:000003">
    <property type="entry name" value="Formamidopyrimidine-DNA glycosylase"/>
    <property type="match status" value="1"/>
</dbReference>
<keyword evidence="9" id="KW-0862">Zinc</keyword>
<sequence>MPEMPEVNNVVNKLKPLILNSTIIDVEIYKTKLIQDIDSNQFKQTIINKTIKNIFNLGKHIIIELDNDYFILNHLRMTGKYAFYAKYHHPTIHDHVVFKLNNGVLYFNDARAFATFHLKTKNELYTTNPLKNLAKVPFETDINELYLKIQKRSQAIKNILLDQRLILGIGNIYANEALWLSQIHPSTPANKLDKQELKNLIINAGEIMEIATKMGGSSIQSYSALNGEKGRYQNELKVHGRDKLPCYRCQNIIKKYFVSGRGSYYCSFCQGEK</sequence>
<dbReference type="GO" id="GO:0140078">
    <property type="term" value="F:class I DNA-(apurinic or apyrimidinic site) endonuclease activity"/>
    <property type="evidence" value="ECO:0007669"/>
    <property type="project" value="UniProtKB-EC"/>
</dbReference>
<dbReference type="InterPro" id="IPR000214">
    <property type="entry name" value="Znf_DNA_glyclase/AP_lyase"/>
</dbReference>
<keyword evidence="10" id="KW-0238">DNA-binding</keyword>
<evidence type="ECO:0000256" key="5">
    <source>
        <dbReference type="ARBA" id="ARBA00022723"/>
    </source>
</evidence>
<keyword evidence="6" id="KW-0227">DNA damage</keyword>
<keyword evidence="12 19" id="KW-0456">Lyase</keyword>
<evidence type="ECO:0000256" key="8">
    <source>
        <dbReference type="ARBA" id="ARBA00022801"/>
    </source>
</evidence>
<evidence type="ECO:0000256" key="6">
    <source>
        <dbReference type="ARBA" id="ARBA00022763"/>
    </source>
</evidence>
<evidence type="ECO:0000256" key="2">
    <source>
        <dbReference type="ARBA" id="ARBA00001947"/>
    </source>
</evidence>
<keyword evidence="20" id="KW-1185">Reference proteome</keyword>
<protein>
    <submittedName>
        <fullName evidence="19">Bifunctional DNA-formamidopyrimidine glycosylase/DNA-(Apurinic or apyrimidinic site) lyase</fullName>
        <ecNumber evidence="19">3.2.2.23</ecNumber>
        <ecNumber evidence="19">4.2.99.18</ecNumber>
    </submittedName>
</protein>
<dbReference type="AlphaFoldDB" id="A0A4P6MLZ9"/>
<evidence type="ECO:0000256" key="7">
    <source>
        <dbReference type="ARBA" id="ARBA00022771"/>
    </source>
</evidence>
<keyword evidence="11" id="KW-0234">DNA repair</keyword>
<organism evidence="19 20">
    <name type="scientific">Mycoplasmopsis phocirhinis</name>
    <dbReference type="NCBI Taxonomy" id="142650"/>
    <lineage>
        <taxon>Bacteria</taxon>
        <taxon>Bacillati</taxon>
        <taxon>Mycoplasmatota</taxon>
        <taxon>Mycoplasmoidales</taxon>
        <taxon>Metamycoplasmataceae</taxon>
        <taxon>Mycoplasmopsis</taxon>
    </lineage>
</organism>
<keyword evidence="8 19" id="KW-0378">Hydrolase</keyword>
<dbReference type="InterPro" id="IPR010979">
    <property type="entry name" value="Ribosomal_uS13-like_H2TH"/>
</dbReference>
<dbReference type="Pfam" id="PF06831">
    <property type="entry name" value="H2TH"/>
    <property type="match status" value="1"/>
</dbReference>
<dbReference type="GO" id="GO:0006284">
    <property type="term" value="P:base-excision repair"/>
    <property type="evidence" value="ECO:0007669"/>
    <property type="project" value="InterPro"/>
</dbReference>
<comment type="catalytic activity">
    <reaction evidence="1">
        <text>Hydrolysis of DNA containing ring-opened 7-methylguanine residues, releasing 2,6-diamino-4-hydroxy-5-(N-methyl)formamidopyrimidine.</text>
        <dbReference type="EC" id="3.2.2.23"/>
    </reaction>
</comment>
<dbReference type="KEGG" id="mphi:EG856_00960"/>
<dbReference type="RefSeq" id="WP_130429276.1">
    <property type="nucleotide sequence ID" value="NZ_CP034841.1"/>
</dbReference>
<comment type="catalytic activity">
    <reaction evidence="15">
        <text>2'-deoxyribonucleotide-(2'-deoxyribose 5'-phosphate)-2'-deoxyribonucleotide-DNA = a 3'-end 2'-deoxyribonucleotide-(2,3-dehydro-2,3-deoxyribose 5'-phosphate)-DNA + a 5'-end 5'-phospho-2'-deoxyribonucleoside-DNA + H(+)</text>
        <dbReference type="Rhea" id="RHEA:66592"/>
        <dbReference type="Rhea" id="RHEA-COMP:13180"/>
        <dbReference type="Rhea" id="RHEA-COMP:16897"/>
        <dbReference type="Rhea" id="RHEA-COMP:17067"/>
        <dbReference type="ChEBI" id="CHEBI:15378"/>
        <dbReference type="ChEBI" id="CHEBI:136412"/>
        <dbReference type="ChEBI" id="CHEBI:157695"/>
        <dbReference type="ChEBI" id="CHEBI:167181"/>
        <dbReference type="EC" id="4.2.99.18"/>
    </reaction>
</comment>
<evidence type="ECO:0000256" key="11">
    <source>
        <dbReference type="ARBA" id="ARBA00023204"/>
    </source>
</evidence>
<evidence type="ECO:0000256" key="13">
    <source>
        <dbReference type="ARBA" id="ARBA00023268"/>
    </source>
</evidence>
<keyword evidence="14 19" id="KW-0326">Glycosidase</keyword>
<comment type="cofactor">
    <cofactor evidence="2">
        <name>Zn(2+)</name>
        <dbReference type="ChEBI" id="CHEBI:29105"/>
    </cofactor>
</comment>
<comment type="similarity">
    <text evidence="3">Belongs to the FPG family.</text>
</comment>
<evidence type="ECO:0000256" key="4">
    <source>
        <dbReference type="ARBA" id="ARBA00011245"/>
    </source>
</evidence>
<evidence type="ECO:0000256" key="12">
    <source>
        <dbReference type="ARBA" id="ARBA00023239"/>
    </source>
</evidence>
<dbReference type="Proteomes" id="UP000289326">
    <property type="component" value="Chromosome"/>
</dbReference>
<feature type="domain" description="Formamidopyrimidine-DNA glycosylase catalytic" evidence="18">
    <location>
        <begin position="2"/>
        <end position="114"/>
    </location>
</feature>
<dbReference type="SMART" id="SM00898">
    <property type="entry name" value="Fapy_DNA_glyco"/>
    <property type="match status" value="1"/>
</dbReference>
<gene>
    <name evidence="19" type="ORF">EG856_00960</name>
</gene>
<dbReference type="EC" id="4.2.99.18" evidence="19"/>
<dbReference type="PROSITE" id="PS51066">
    <property type="entry name" value="ZF_FPG_2"/>
    <property type="match status" value="1"/>
</dbReference>
<dbReference type="InterPro" id="IPR020629">
    <property type="entry name" value="FPG_Glyclase"/>
</dbReference>
<dbReference type="GO" id="GO:0003684">
    <property type="term" value="F:damaged DNA binding"/>
    <property type="evidence" value="ECO:0007669"/>
    <property type="project" value="InterPro"/>
</dbReference>
<dbReference type="PANTHER" id="PTHR22993">
    <property type="entry name" value="FORMAMIDOPYRIMIDINE-DNA GLYCOSYLASE"/>
    <property type="match status" value="1"/>
</dbReference>
<accession>A0A4P6MLZ9</accession>
<keyword evidence="5" id="KW-0479">Metal-binding</keyword>
<feature type="domain" description="FPG-type" evidence="17">
    <location>
        <begin position="237"/>
        <end position="271"/>
    </location>
</feature>
<dbReference type="GO" id="GO:0008270">
    <property type="term" value="F:zinc ion binding"/>
    <property type="evidence" value="ECO:0007669"/>
    <property type="project" value="UniProtKB-KW"/>
</dbReference>
<evidence type="ECO:0000256" key="15">
    <source>
        <dbReference type="ARBA" id="ARBA00044632"/>
    </source>
</evidence>
<evidence type="ECO:0000256" key="1">
    <source>
        <dbReference type="ARBA" id="ARBA00001668"/>
    </source>
</evidence>
<dbReference type="InterPro" id="IPR035937">
    <property type="entry name" value="FPG_N"/>
</dbReference>
<name>A0A4P6MLZ9_9BACT</name>
<evidence type="ECO:0000256" key="9">
    <source>
        <dbReference type="ARBA" id="ARBA00022833"/>
    </source>
</evidence>
<dbReference type="Gene3D" id="3.20.190.10">
    <property type="entry name" value="MutM-like, N-terminal"/>
    <property type="match status" value="1"/>
</dbReference>
<dbReference type="EC" id="3.2.2.23" evidence="19"/>